<dbReference type="PANTHER" id="PTHR48079:SF6">
    <property type="entry name" value="NAD(P)-BINDING DOMAIN-CONTAINING PROTEIN-RELATED"/>
    <property type="match status" value="1"/>
</dbReference>
<dbReference type="Proteomes" id="UP000294937">
    <property type="component" value="Unassembled WGS sequence"/>
</dbReference>
<dbReference type="RefSeq" id="WP_131923236.1">
    <property type="nucleotide sequence ID" value="NZ_SMAG01000001.1"/>
</dbReference>
<proteinExistence type="predicted"/>
<dbReference type="Gene3D" id="3.40.50.720">
    <property type="entry name" value="NAD(P)-binding Rossmann-like Domain"/>
    <property type="match status" value="1"/>
</dbReference>
<comment type="caution">
    <text evidence="2">The sequence shown here is derived from an EMBL/GenBank/DDBJ whole genome shotgun (WGS) entry which is preliminary data.</text>
</comment>
<dbReference type="GO" id="GO:0005737">
    <property type="term" value="C:cytoplasm"/>
    <property type="evidence" value="ECO:0007669"/>
    <property type="project" value="TreeGrafter"/>
</dbReference>
<reference evidence="2 3" key="1">
    <citation type="submission" date="2019-03" db="EMBL/GenBank/DDBJ databases">
        <title>Genomic Encyclopedia of Type Strains, Phase IV (KMG-IV): sequencing the most valuable type-strain genomes for metagenomic binning, comparative biology and taxonomic classification.</title>
        <authorList>
            <person name="Goeker M."/>
        </authorList>
    </citation>
    <scope>NUCLEOTIDE SEQUENCE [LARGE SCALE GENOMIC DNA]</scope>
    <source>
        <strain evidence="2 3">DSM 45707</strain>
    </source>
</reference>
<dbReference type="OrthoDB" id="9811743at2"/>
<gene>
    <name evidence="2" type="ORF">EDD58_101502</name>
</gene>
<dbReference type="AlphaFoldDB" id="A0A4V2UVS5"/>
<evidence type="ECO:0000259" key="1">
    <source>
        <dbReference type="Pfam" id="PF01370"/>
    </source>
</evidence>
<evidence type="ECO:0000313" key="3">
    <source>
        <dbReference type="Proteomes" id="UP000294937"/>
    </source>
</evidence>
<dbReference type="InterPro" id="IPR051783">
    <property type="entry name" value="NAD(P)-dependent_oxidoreduct"/>
</dbReference>
<dbReference type="GO" id="GO:0004029">
    <property type="term" value="F:aldehyde dehydrogenase (NAD+) activity"/>
    <property type="evidence" value="ECO:0007669"/>
    <property type="project" value="TreeGrafter"/>
</dbReference>
<organism evidence="2 3">
    <name type="scientific">Hazenella coriacea</name>
    <dbReference type="NCBI Taxonomy" id="1179467"/>
    <lineage>
        <taxon>Bacteria</taxon>
        <taxon>Bacillati</taxon>
        <taxon>Bacillota</taxon>
        <taxon>Bacilli</taxon>
        <taxon>Bacillales</taxon>
        <taxon>Thermoactinomycetaceae</taxon>
        <taxon>Hazenella</taxon>
    </lineage>
</organism>
<name>A0A4V2UVS5_9BACL</name>
<dbReference type="PANTHER" id="PTHR48079">
    <property type="entry name" value="PROTEIN YEEZ"/>
    <property type="match status" value="1"/>
</dbReference>
<accession>A0A4V2UVS5</accession>
<evidence type="ECO:0000313" key="2">
    <source>
        <dbReference type="EMBL" id="TCS96857.1"/>
    </source>
</evidence>
<sequence>MKALVTGTTGFLGYALATRLHQMGWQVTATGRNQSIGEELVQQGISFVPADLNDQPSVMNLCQGQEVVFHCAALSSPWGPYQRFYEANVLGTRHIIQGCQEQQVKRLVHVSTPSIYFRFKDQLNISEQDPLPAQKVNAYAETKWLAEQEMDQAFQDGLSVVTIRPRALFGPRDQAIIPRLLKANEQRFIPLINGGQVWLDVTYVENVVDACLLCVESPTSTLGKKYNITNGEPMLLIELLEKVFAQLDQPMRTKKISFPTAYRLASMLEFLAKTIGFGKEPTLTKYTVGLLGMSQTLDISAAKTELGYQPRISIEEGLEEFIRWWRTQS</sequence>
<keyword evidence="3" id="KW-1185">Reference proteome</keyword>
<dbReference type="EMBL" id="SMAG01000001">
    <property type="protein sequence ID" value="TCS96857.1"/>
    <property type="molecule type" value="Genomic_DNA"/>
</dbReference>
<dbReference type="InterPro" id="IPR036291">
    <property type="entry name" value="NAD(P)-bd_dom_sf"/>
</dbReference>
<dbReference type="SUPFAM" id="SSF51735">
    <property type="entry name" value="NAD(P)-binding Rossmann-fold domains"/>
    <property type="match status" value="1"/>
</dbReference>
<dbReference type="Pfam" id="PF01370">
    <property type="entry name" value="Epimerase"/>
    <property type="match status" value="1"/>
</dbReference>
<dbReference type="InterPro" id="IPR001509">
    <property type="entry name" value="Epimerase_deHydtase"/>
</dbReference>
<protein>
    <submittedName>
        <fullName evidence="2">Nucleoside-diphosphate-sugar epimerase</fullName>
    </submittedName>
</protein>
<feature type="domain" description="NAD-dependent epimerase/dehydratase" evidence="1">
    <location>
        <begin position="3"/>
        <end position="228"/>
    </location>
</feature>